<proteinExistence type="inferred from homology"/>
<dbReference type="RefSeq" id="WP_307811996.1">
    <property type="nucleotide sequence ID" value="NZ_BOOU01000030.1"/>
</dbReference>
<dbReference type="SUPFAM" id="SSF56349">
    <property type="entry name" value="DNA breaking-rejoining enzymes"/>
    <property type="match status" value="1"/>
</dbReference>
<dbReference type="PROSITE" id="PS51898">
    <property type="entry name" value="TYR_RECOMBINASE"/>
    <property type="match status" value="1"/>
</dbReference>
<evidence type="ECO:0000256" key="2">
    <source>
        <dbReference type="ARBA" id="ARBA00022490"/>
    </source>
</evidence>
<dbReference type="InterPro" id="IPR010998">
    <property type="entry name" value="Integrase_recombinase_N"/>
</dbReference>
<comment type="caution">
    <text evidence="12">The sequence shown here is derived from an EMBL/GenBank/DDBJ whole genome shotgun (WGS) entry which is preliminary data.</text>
</comment>
<comment type="subcellular location">
    <subcellularLocation>
        <location evidence="1 9">Cytoplasm</location>
    </subcellularLocation>
</comment>
<dbReference type="GO" id="GO:0003677">
    <property type="term" value="F:DNA binding"/>
    <property type="evidence" value="ECO:0007669"/>
    <property type="project" value="UniProtKB-UniRule"/>
</dbReference>
<evidence type="ECO:0000256" key="3">
    <source>
        <dbReference type="ARBA" id="ARBA00022618"/>
    </source>
</evidence>
<dbReference type="HAMAP" id="MF_01808">
    <property type="entry name" value="Recomb_XerC_XerD"/>
    <property type="match status" value="1"/>
</dbReference>
<dbReference type="CDD" id="cd00798">
    <property type="entry name" value="INT_XerDC_C"/>
    <property type="match status" value="1"/>
</dbReference>
<feature type="domain" description="Tyr recombinase" evidence="10">
    <location>
        <begin position="108"/>
        <end position="290"/>
    </location>
</feature>
<name>A0A919R227_9ACTN</name>
<feature type="active site" evidence="9">
    <location>
        <position position="242"/>
    </location>
</feature>
<keyword evidence="5 9" id="KW-0229">DNA integration</keyword>
<feature type="active site" evidence="9">
    <location>
        <position position="268"/>
    </location>
</feature>
<keyword evidence="7 9" id="KW-0233">DNA recombination</keyword>
<dbReference type="InterPro" id="IPR044068">
    <property type="entry name" value="CB"/>
</dbReference>
<evidence type="ECO:0000256" key="5">
    <source>
        <dbReference type="ARBA" id="ARBA00022908"/>
    </source>
</evidence>
<evidence type="ECO:0000256" key="6">
    <source>
        <dbReference type="ARBA" id="ARBA00023125"/>
    </source>
</evidence>
<evidence type="ECO:0000313" key="13">
    <source>
        <dbReference type="Proteomes" id="UP000655287"/>
    </source>
</evidence>
<dbReference type="InterPro" id="IPR013762">
    <property type="entry name" value="Integrase-like_cat_sf"/>
</dbReference>
<evidence type="ECO:0000256" key="9">
    <source>
        <dbReference type="HAMAP-Rule" id="MF_01808"/>
    </source>
</evidence>
<comment type="function">
    <text evidence="9">Site-specific tyrosine recombinase, which acts by catalyzing the cutting and rejoining of the recombining DNA molecules. The XerC-XerD complex is essential to convert dimers of the bacterial chromosome into monomers to permit their segregation at cell division. It also contributes to the segregational stability of plasmids.</text>
</comment>
<feature type="active site" evidence="9">
    <location>
        <position position="149"/>
    </location>
</feature>
<protein>
    <recommendedName>
        <fullName evidence="9">Tyrosine recombinase XerC</fullName>
    </recommendedName>
</protein>
<dbReference type="Gene3D" id="1.10.443.10">
    <property type="entry name" value="Intergrase catalytic core"/>
    <property type="match status" value="1"/>
</dbReference>
<dbReference type="InterPro" id="IPR050090">
    <property type="entry name" value="Tyrosine_recombinase_XerCD"/>
</dbReference>
<accession>A0A919R227</accession>
<feature type="active site" evidence="9">
    <location>
        <position position="171"/>
    </location>
</feature>
<keyword evidence="6 9" id="KW-0238">DNA-binding</keyword>
<organism evidence="12 13">
    <name type="scientific">Sphaerisporangium rufum</name>
    <dbReference type="NCBI Taxonomy" id="1381558"/>
    <lineage>
        <taxon>Bacteria</taxon>
        <taxon>Bacillati</taxon>
        <taxon>Actinomycetota</taxon>
        <taxon>Actinomycetes</taxon>
        <taxon>Streptosporangiales</taxon>
        <taxon>Streptosporangiaceae</taxon>
        <taxon>Sphaerisporangium</taxon>
    </lineage>
</organism>
<dbReference type="PANTHER" id="PTHR30349">
    <property type="entry name" value="PHAGE INTEGRASE-RELATED"/>
    <property type="match status" value="1"/>
</dbReference>
<gene>
    <name evidence="12" type="primary">xerD</name>
    <name evidence="9" type="synonym">xerC</name>
    <name evidence="12" type="ORF">Sru01_19270</name>
</gene>
<dbReference type="GO" id="GO:0006313">
    <property type="term" value="P:DNA transposition"/>
    <property type="evidence" value="ECO:0007669"/>
    <property type="project" value="UniProtKB-UniRule"/>
</dbReference>
<keyword evidence="8 9" id="KW-0131">Cell cycle</keyword>
<dbReference type="InterPro" id="IPR011010">
    <property type="entry name" value="DNA_brk_join_enz"/>
</dbReference>
<dbReference type="InterPro" id="IPR004107">
    <property type="entry name" value="Integrase_SAM-like_N"/>
</dbReference>
<feature type="active site" evidence="9">
    <location>
        <position position="245"/>
    </location>
</feature>
<dbReference type="GO" id="GO:0005737">
    <property type="term" value="C:cytoplasm"/>
    <property type="evidence" value="ECO:0007669"/>
    <property type="project" value="UniProtKB-SubCell"/>
</dbReference>
<reference evidence="12" key="1">
    <citation type="submission" date="2021-01" db="EMBL/GenBank/DDBJ databases">
        <title>Whole genome shotgun sequence of Sphaerisporangium rufum NBRC 109079.</title>
        <authorList>
            <person name="Komaki H."/>
            <person name="Tamura T."/>
        </authorList>
    </citation>
    <scope>NUCLEOTIDE SEQUENCE</scope>
    <source>
        <strain evidence="12">NBRC 109079</strain>
    </source>
</reference>
<evidence type="ECO:0000256" key="1">
    <source>
        <dbReference type="ARBA" id="ARBA00004496"/>
    </source>
</evidence>
<dbReference type="Gene3D" id="1.10.150.130">
    <property type="match status" value="1"/>
</dbReference>
<dbReference type="PANTHER" id="PTHR30349:SF81">
    <property type="entry name" value="TYROSINE RECOMBINASE XERC"/>
    <property type="match status" value="1"/>
</dbReference>
<evidence type="ECO:0000256" key="8">
    <source>
        <dbReference type="ARBA" id="ARBA00023306"/>
    </source>
</evidence>
<feature type="active site" description="O-(3'-phospho-DNA)-tyrosine intermediate" evidence="9">
    <location>
        <position position="277"/>
    </location>
</feature>
<comment type="subunit">
    <text evidence="9">Forms a cyclic heterotetrameric complex composed of two molecules of XerC and two molecules of XerD.</text>
</comment>
<dbReference type="AlphaFoldDB" id="A0A919R227"/>
<dbReference type="Pfam" id="PF00589">
    <property type="entry name" value="Phage_integrase"/>
    <property type="match status" value="1"/>
</dbReference>
<comment type="similarity">
    <text evidence="9">Belongs to the 'phage' integrase family. XerC subfamily.</text>
</comment>
<evidence type="ECO:0000256" key="7">
    <source>
        <dbReference type="ARBA" id="ARBA00023172"/>
    </source>
</evidence>
<dbReference type="Pfam" id="PF02899">
    <property type="entry name" value="Phage_int_SAM_1"/>
    <property type="match status" value="1"/>
</dbReference>
<evidence type="ECO:0000259" key="10">
    <source>
        <dbReference type="PROSITE" id="PS51898"/>
    </source>
</evidence>
<dbReference type="Proteomes" id="UP000655287">
    <property type="component" value="Unassembled WGS sequence"/>
</dbReference>
<feature type="domain" description="Core-binding (CB)" evidence="11">
    <location>
        <begin position="1"/>
        <end position="87"/>
    </location>
</feature>
<sequence length="301" mass="31414">MLAGYLAHLAVERGLAANTLASYRRDLRRYLDHLGRRGRSSLAEVAEGDVVAFLAALREGDPAHRALSAGSAARAVSAVRGLHRFALREGLAGHDPAREVHPPSRRRRPPKAMGVAEIERLMAAAGPAGAPLTDRNRALLELLYGTGARISEAVGLAVADVEAGLVRLRGKGGRVRVVPLGALALDALGAYLARARPMICASGGGTAALFLNARGGRLTRQGAWEVFQSAAERAGLAGVSPHMLRHSFATHLLDGGADVRVVQELLGHASVSTTQVYTPAGADRLRAARAGFGPRAGPPTS</sequence>
<dbReference type="GO" id="GO:0007059">
    <property type="term" value="P:chromosome segregation"/>
    <property type="evidence" value="ECO:0007669"/>
    <property type="project" value="UniProtKB-UniRule"/>
</dbReference>
<dbReference type="GO" id="GO:0051301">
    <property type="term" value="P:cell division"/>
    <property type="evidence" value="ECO:0007669"/>
    <property type="project" value="UniProtKB-KW"/>
</dbReference>
<dbReference type="InterPro" id="IPR002104">
    <property type="entry name" value="Integrase_catalytic"/>
</dbReference>
<keyword evidence="13" id="KW-1185">Reference proteome</keyword>
<keyword evidence="3 9" id="KW-0132">Cell division</keyword>
<dbReference type="GO" id="GO:0009037">
    <property type="term" value="F:tyrosine-based site-specific recombinase activity"/>
    <property type="evidence" value="ECO:0007669"/>
    <property type="project" value="UniProtKB-UniRule"/>
</dbReference>
<dbReference type="PROSITE" id="PS51900">
    <property type="entry name" value="CB"/>
    <property type="match status" value="1"/>
</dbReference>
<keyword evidence="4 9" id="KW-0159">Chromosome partition</keyword>
<keyword evidence="2 9" id="KW-0963">Cytoplasm</keyword>
<dbReference type="InterPro" id="IPR023009">
    <property type="entry name" value="Tyrosine_recombinase_XerC/XerD"/>
</dbReference>
<dbReference type="EMBL" id="BOOU01000030">
    <property type="protein sequence ID" value="GII76945.1"/>
    <property type="molecule type" value="Genomic_DNA"/>
</dbReference>
<evidence type="ECO:0000259" key="11">
    <source>
        <dbReference type="PROSITE" id="PS51900"/>
    </source>
</evidence>
<evidence type="ECO:0000313" key="12">
    <source>
        <dbReference type="EMBL" id="GII76945.1"/>
    </source>
</evidence>
<evidence type="ECO:0000256" key="4">
    <source>
        <dbReference type="ARBA" id="ARBA00022829"/>
    </source>
</evidence>
<dbReference type="NCBIfam" id="NF001399">
    <property type="entry name" value="PRK00283.1"/>
    <property type="match status" value="1"/>
</dbReference>